<dbReference type="Proteomes" id="UP001064048">
    <property type="component" value="Chromosome 10"/>
</dbReference>
<evidence type="ECO:0000313" key="2">
    <source>
        <dbReference type="Proteomes" id="UP001064048"/>
    </source>
</evidence>
<comment type="caution">
    <text evidence="1">The sequence shown here is derived from an EMBL/GenBank/DDBJ whole genome shotgun (WGS) entry which is preliminary data.</text>
</comment>
<proteinExistence type="predicted"/>
<sequence>MKLINVKLLDGKSQRFCHTCVETVNYFIEFRNKCTSSELTLQQTCSSQVQDEDDIQTVIKGEIKLEKYDVTYNEFDGKPEDDDECDIKLETKYDLPQKKTKKRVKKKKSLHQLYFVTILRVGYPDDGVLGPVRVYEGGGAVFLFRDERRALAGGTVVDPGAGAGDAEFL</sequence>
<keyword evidence="2" id="KW-1185">Reference proteome</keyword>
<gene>
    <name evidence="1" type="ORF">MSG28_006203</name>
</gene>
<dbReference type="EMBL" id="CM046110">
    <property type="protein sequence ID" value="KAI8422338.1"/>
    <property type="molecule type" value="Genomic_DNA"/>
</dbReference>
<name>A0ACC0JE18_CHOFU</name>
<organism evidence="1 2">
    <name type="scientific">Choristoneura fumiferana</name>
    <name type="common">Spruce budworm moth</name>
    <name type="synonym">Archips fumiferana</name>
    <dbReference type="NCBI Taxonomy" id="7141"/>
    <lineage>
        <taxon>Eukaryota</taxon>
        <taxon>Metazoa</taxon>
        <taxon>Ecdysozoa</taxon>
        <taxon>Arthropoda</taxon>
        <taxon>Hexapoda</taxon>
        <taxon>Insecta</taxon>
        <taxon>Pterygota</taxon>
        <taxon>Neoptera</taxon>
        <taxon>Endopterygota</taxon>
        <taxon>Lepidoptera</taxon>
        <taxon>Glossata</taxon>
        <taxon>Ditrysia</taxon>
        <taxon>Tortricoidea</taxon>
        <taxon>Tortricidae</taxon>
        <taxon>Tortricinae</taxon>
        <taxon>Choristoneura</taxon>
    </lineage>
</organism>
<accession>A0ACC0JE18</accession>
<reference evidence="1 2" key="1">
    <citation type="journal article" date="2022" name="Genome Biol. Evol.">
        <title>The Spruce Budworm Genome: Reconstructing the Evolutionary History of Antifreeze Proteins.</title>
        <authorList>
            <person name="Beliveau C."/>
            <person name="Gagne P."/>
            <person name="Picq S."/>
            <person name="Vernygora O."/>
            <person name="Keeling C.I."/>
            <person name="Pinkney K."/>
            <person name="Doucet D."/>
            <person name="Wen F."/>
            <person name="Johnston J.S."/>
            <person name="Maaroufi H."/>
            <person name="Boyle B."/>
            <person name="Laroche J."/>
            <person name="Dewar K."/>
            <person name="Juretic N."/>
            <person name="Blackburn G."/>
            <person name="Nisole A."/>
            <person name="Brunet B."/>
            <person name="Brandao M."/>
            <person name="Lumley L."/>
            <person name="Duan J."/>
            <person name="Quan G."/>
            <person name="Lucarotti C.J."/>
            <person name="Roe A.D."/>
            <person name="Sperling F.A.H."/>
            <person name="Levesque R.C."/>
            <person name="Cusson M."/>
        </authorList>
    </citation>
    <scope>NUCLEOTIDE SEQUENCE [LARGE SCALE GENOMIC DNA]</scope>
    <source>
        <strain evidence="1">Glfc:IPQL:Cfum</strain>
    </source>
</reference>
<protein>
    <submittedName>
        <fullName evidence="1">Uncharacterized protein</fullName>
    </submittedName>
</protein>
<evidence type="ECO:0000313" key="1">
    <source>
        <dbReference type="EMBL" id="KAI8422338.1"/>
    </source>
</evidence>